<accession>A0A0A2AKJ6</accession>
<dbReference type="EMBL" id="JNAO01000006">
    <property type="protein sequence ID" value="KGG02121.1"/>
    <property type="molecule type" value="Genomic_DNA"/>
</dbReference>
<dbReference type="PANTHER" id="PTHR33620">
    <property type="entry name" value="UREASE ACCESSORY PROTEIN F"/>
    <property type="match status" value="1"/>
</dbReference>
<comment type="similarity">
    <text evidence="3">Belongs to the UreF family.</text>
</comment>
<dbReference type="GO" id="GO:0016151">
    <property type="term" value="F:nickel cation binding"/>
    <property type="evidence" value="ECO:0007669"/>
    <property type="project" value="UniProtKB-UniRule"/>
</dbReference>
<dbReference type="InterPro" id="IPR002639">
    <property type="entry name" value="UreF"/>
</dbReference>
<keyword evidence="1 3" id="KW-0996">Nickel insertion</keyword>
<dbReference type="InterPro" id="IPR038277">
    <property type="entry name" value="UreF_sf"/>
</dbReference>
<comment type="subunit">
    <text evidence="3">UreD, UreF and UreG form a complex that acts as a GTP-hydrolysis-dependent molecular chaperone, activating the urease apoprotein by helping to assemble the nickel containing metallocenter of UreC. The UreE protein probably delivers the nickel.</text>
</comment>
<comment type="caution">
    <text evidence="4">The sequence shown here is derived from an EMBL/GenBank/DDBJ whole genome shotgun (WGS) entry which is preliminary data.</text>
</comment>
<dbReference type="Pfam" id="PF01730">
    <property type="entry name" value="UreF"/>
    <property type="match status" value="1"/>
</dbReference>
<comment type="function">
    <text evidence="3">Required for maturation of urease via the functional incorporation of the urease nickel metallocenter.</text>
</comment>
<dbReference type="Gene3D" id="1.10.4190.10">
    <property type="entry name" value="Urease accessory protein UreF"/>
    <property type="match status" value="1"/>
</dbReference>
<dbReference type="Proteomes" id="UP000030533">
    <property type="component" value="Unassembled WGS sequence"/>
</dbReference>
<gene>
    <name evidence="3" type="primary">ureF</name>
    <name evidence="4" type="ORF">EU98_0549</name>
</gene>
<evidence type="ECO:0000256" key="2">
    <source>
        <dbReference type="ARBA" id="ARBA00023186"/>
    </source>
</evidence>
<protein>
    <recommendedName>
        <fullName evidence="3">Urease accessory protein UreF</fullName>
    </recommendedName>
</protein>
<sequence length="232" mass="26867">MPIAMIKSHLLKYLLISPNLPVGGFCYSEGMESFLHNKNLTDSNSVKELIISELEIGQIRLDARLLLDFFDIFNEINDCKNLKGNLQKLMSLDKWILSSKDSLEMREQQIQMAKSLFDLTKEFGFEYLYENNKKSSWSLAWSWACYCFEITKLEMVENFFYAWSANQLSAALRIIPIGSTKAQLIQRDLLAIISKVSKEIMDNEIDDIYFGNIGLAMAQQNHNDLYTKLFRN</sequence>
<evidence type="ECO:0000256" key="1">
    <source>
        <dbReference type="ARBA" id="ARBA00022988"/>
    </source>
</evidence>
<evidence type="ECO:0000313" key="5">
    <source>
        <dbReference type="Proteomes" id="UP000030533"/>
    </source>
</evidence>
<keyword evidence="3" id="KW-0963">Cytoplasm</keyword>
<dbReference type="AlphaFoldDB" id="A0A0A2AKJ6"/>
<organism evidence="4 5">
    <name type="scientific">Prochlorococcus marinus str. MIT 9314</name>
    <dbReference type="NCBI Taxonomy" id="167548"/>
    <lineage>
        <taxon>Bacteria</taxon>
        <taxon>Bacillati</taxon>
        <taxon>Cyanobacteriota</taxon>
        <taxon>Cyanophyceae</taxon>
        <taxon>Synechococcales</taxon>
        <taxon>Prochlorococcaceae</taxon>
        <taxon>Prochlorococcus</taxon>
    </lineage>
</organism>
<evidence type="ECO:0000313" key="4">
    <source>
        <dbReference type="EMBL" id="KGG02121.1"/>
    </source>
</evidence>
<reference evidence="5" key="1">
    <citation type="journal article" date="2014" name="Sci. Data">
        <title>Genomes of diverse isolates of the marine cyanobacterium Prochlorococcus.</title>
        <authorList>
            <person name="Biller S."/>
            <person name="Berube P."/>
            <person name="Thompson J."/>
            <person name="Kelly L."/>
            <person name="Roggensack S."/>
            <person name="Awad L."/>
            <person name="Roache-Johnson K."/>
            <person name="Ding H."/>
            <person name="Giovannoni S.J."/>
            <person name="Moore L.R."/>
            <person name="Chisholm S.W."/>
        </authorList>
    </citation>
    <scope>NUCLEOTIDE SEQUENCE [LARGE SCALE GENOMIC DNA]</scope>
    <source>
        <strain evidence="5">MIT 9314</strain>
    </source>
</reference>
<proteinExistence type="inferred from homology"/>
<dbReference type="STRING" id="167548.EU98_0549"/>
<name>A0A0A2AKJ6_PROMR</name>
<dbReference type="HAMAP" id="MF_01385">
    <property type="entry name" value="UreF"/>
    <property type="match status" value="1"/>
</dbReference>
<comment type="subcellular location">
    <subcellularLocation>
        <location evidence="3">Cytoplasm</location>
    </subcellularLocation>
</comment>
<dbReference type="eggNOG" id="COG0830">
    <property type="taxonomic scope" value="Bacteria"/>
</dbReference>
<evidence type="ECO:0000256" key="3">
    <source>
        <dbReference type="HAMAP-Rule" id="MF_01385"/>
    </source>
</evidence>
<dbReference type="GO" id="GO:0005737">
    <property type="term" value="C:cytoplasm"/>
    <property type="evidence" value="ECO:0007669"/>
    <property type="project" value="UniProtKB-SubCell"/>
</dbReference>
<dbReference type="PANTHER" id="PTHR33620:SF1">
    <property type="entry name" value="UREASE ACCESSORY PROTEIN F"/>
    <property type="match status" value="1"/>
</dbReference>
<dbReference type="PIRSF" id="PIRSF009467">
    <property type="entry name" value="Ureas_acces_UreF"/>
    <property type="match status" value="1"/>
</dbReference>
<keyword evidence="2 3" id="KW-0143">Chaperone</keyword>